<dbReference type="EMBL" id="KU686207">
    <property type="protein sequence ID" value="AOV61012.1"/>
    <property type="molecule type" value="Genomic_DNA"/>
</dbReference>
<dbReference type="GeneID" id="30306250"/>
<evidence type="ECO:0000313" key="5">
    <source>
        <dbReference type="Proteomes" id="UP000241089"/>
    </source>
</evidence>
<evidence type="ECO:0008006" key="7">
    <source>
        <dbReference type="Google" id="ProtNLM"/>
    </source>
</evidence>
<dbReference type="RefSeq" id="YP_009321092.1">
    <property type="nucleotide sequence ID" value="NC_031903.1"/>
</dbReference>
<evidence type="ECO:0000313" key="3">
    <source>
        <dbReference type="EMBL" id="AOV61440.1"/>
    </source>
</evidence>
<dbReference type="Proteomes" id="UP000202158">
    <property type="component" value="Segment"/>
</dbReference>
<dbReference type="OrthoDB" id="27406at10239"/>
<name>A0A1D8KQY3_9CAUD</name>
<accession>A0A1D8KQY3</accession>
<sequence length="54" mass="6422">MPRHAVNKDEFEVRILKIKNELFNGSYSDRNGDWHDGAHHALNEMLNILQEYRV</sequence>
<protein>
    <recommendedName>
        <fullName evidence="7">Gp200</fullName>
    </recommendedName>
</protein>
<evidence type="ECO:0000313" key="6">
    <source>
        <dbReference type="Proteomes" id="UP000241975"/>
    </source>
</evidence>
<evidence type="ECO:0000313" key="2">
    <source>
        <dbReference type="EMBL" id="AOV61226.1"/>
    </source>
</evidence>
<proteinExistence type="predicted"/>
<dbReference type="Proteomes" id="UP000241089">
    <property type="component" value="Segment"/>
</dbReference>
<dbReference type="Proteomes" id="UP000241975">
    <property type="component" value="Segment"/>
</dbReference>
<evidence type="ECO:0000313" key="4">
    <source>
        <dbReference type="Proteomes" id="UP000202158"/>
    </source>
</evidence>
<dbReference type="KEGG" id="vg:30306250"/>
<keyword evidence="6" id="KW-1185">Reference proteome</keyword>
<evidence type="ECO:0000313" key="1">
    <source>
        <dbReference type="EMBL" id="AOV61012.1"/>
    </source>
</evidence>
<reference evidence="4 5" key="1">
    <citation type="journal article" date="2016" name="Virology">
        <title>The genomic content and context of auxiliary metabolic genes in marine cyanomyoviruses.</title>
        <authorList>
            <person name="Crummett L.T."/>
            <person name="Puxty R.J."/>
            <person name="Weihe C."/>
            <person name="Marston M.F."/>
            <person name="Martiny J.B."/>
        </authorList>
    </citation>
    <scope>NUCLEOTIDE SEQUENCE [LARGE SCALE GENOMIC DNA]</scope>
    <source>
        <strain evidence="1">0210CC35</strain>
        <strain evidence="2">0310NB44</strain>
        <strain evidence="3">1209TA19</strain>
    </source>
</reference>
<organism evidence="1 6">
    <name type="scientific">Synechococcus phage S-CAM22</name>
    <dbReference type="NCBI Taxonomy" id="1883365"/>
    <lineage>
        <taxon>Viruses</taxon>
        <taxon>Duplodnaviria</taxon>
        <taxon>Heunggongvirae</taxon>
        <taxon>Uroviricota</taxon>
        <taxon>Caudoviricetes</taxon>
        <taxon>Pantevenvirales</taxon>
        <taxon>Kyanoviridae</taxon>
        <taxon>Alisovirus</taxon>
        <taxon>Alisovirus socal22</taxon>
    </lineage>
</organism>
<gene>
    <name evidence="1" type="ORF">C350210_181</name>
    <name evidence="2" type="ORF">N440310_180</name>
    <name evidence="3" type="ORF">T191209_180</name>
</gene>
<dbReference type="EMBL" id="KU686209">
    <property type="protein sequence ID" value="AOV61440.1"/>
    <property type="molecule type" value="Genomic_DNA"/>
</dbReference>
<dbReference type="EMBL" id="KU686208">
    <property type="protein sequence ID" value="AOV61226.1"/>
    <property type="molecule type" value="Genomic_DNA"/>
</dbReference>